<keyword evidence="3" id="KW-1185">Reference proteome</keyword>
<gene>
    <name evidence="2" type="ORF">AAE021_07350</name>
</gene>
<dbReference type="PANTHER" id="PTHR43441:SF10">
    <property type="entry name" value="ACETYLTRANSFERASE"/>
    <property type="match status" value="1"/>
</dbReference>
<dbReference type="Gene3D" id="3.40.630.30">
    <property type="match status" value="1"/>
</dbReference>
<proteinExistence type="predicted"/>
<dbReference type="InterPro" id="IPR000182">
    <property type="entry name" value="GNAT_dom"/>
</dbReference>
<dbReference type="EC" id="2.-.-.-" evidence="2"/>
<feature type="domain" description="N-acetyltransferase" evidence="1">
    <location>
        <begin position="20"/>
        <end position="182"/>
    </location>
</feature>
<sequence length="188" mass="20898">MDPKTAIPPWPAVDPRHGGVRLRRFRDDDVTMAMDLSLDEYVPTIGTLPAGATADQALAWVERQRQHHVRGTGFAFCIADDATDRPLGHIGLWIRELETGRASAGYAVTPGARGRRVAANALLAMLDFGWTLPQLHRVELLIEPWNAASFRTAEYAGFSREGLLRSHQEISGERRDMLLYAAVRSQQP</sequence>
<dbReference type="RefSeq" id="WP_342024963.1">
    <property type="nucleotide sequence ID" value="NZ_CP151657.1"/>
</dbReference>
<evidence type="ECO:0000259" key="1">
    <source>
        <dbReference type="PROSITE" id="PS51186"/>
    </source>
</evidence>
<dbReference type="EMBL" id="CP151657">
    <property type="protein sequence ID" value="WZP17365.1"/>
    <property type="molecule type" value="Genomic_DNA"/>
</dbReference>
<dbReference type="PANTHER" id="PTHR43441">
    <property type="entry name" value="RIBOSOMAL-PROTEIN-SERINE ACETYLTRANSFERASE"/>
    <property type="match status" value="1"/>
</dbReference>
<dbReference type="InterPro" id="IPR016181">
    <property type="entry name" value="Acyl_CoA_acyltransferase"/>
</dbReference>
<accession>A0ABZ3A098</accession>
<reference evidence="2 3" key="1">
    <citation type="submission" date="2024-04" db="EMBL/GenBank/DDBJ databases">
        <title>Arthrobacter sp. from Plains bison fecal sample.</title>
        <authorList>
            <person name="Ruzzini A."/>
        </authorList>
    </citation>
    <scope>NUCLEOTIDE SEQUENCE [LARGE SCALE GENOMIC DNA]</scope>
    <source>
        <strain evidence="2 3">EINP1</strain>
    </source>
</reference>
<keyword evidence="2" id="KW-0808">Transferase</keyword>
<dbReference type="InterPro" id="IPR051908">
    <property type="entry name" value="Ribosomal_N-acetyltransferase"/>
</dbReference>
<evidence type="ECO:0000313" key="3">
    <source>
        <dbReference type="Proteomes" id="UP001448858"/>
    </source>
</evidence>
<organism evidence="2 3">
    <name type="scientific">Arthrobacter citreus</name>
    <dbReference type="NCBI Taxonomy" id="1670"/>
    <lineage>
        <taxon>Bacteria</taxon>
        <taxon>Bacillati</taxon>
        <taxon>Actinomycetota</taxon>
        <taxon>Actinomycetes</taxon>
        <taxon>Micrococcales</taxon>
        <taxon>Micrococcaceae</taxon>
        <taxon>Arthrobacter</taxon>
    </lineage>
</organism>
<dbReference type="PROSITE" id="PS51186">
    <property type="entry name" value="GNAT"/>
    <property type="match status" value="1"/>
</dbReference>
<name>A0ABZ3A098_9MICC</name>
<evidence type="ECO:0000313" key="2">
    <source>
        <dbReference type="EMBL" id="WZP17365.1"/>
    </source>
</evidence>
<protein>
    <submittedName>
        <fullName evidence="2">GNAT family protein</fullName>
        <ecNumber evidence="2">2.-.-.-</ecNumber>
    </submittedName>
</protein>
<dbReference type="Pfam" id="PF13302">
    <property type="entry name" value="Acetyltransf_3"/>
    <property type="match status" value="1"/>
</dbReference>
<dbReference type="Proteomes" id="UP001448858">
    <property type="component" value="Chromosome"/>
</dbReference>
<dbReference type="GO" id="GO:0016740">
    <property type="term" value="F:transferase activity"/>
    <property type="evidence" value="ECO:0007669"/>
    <property type="project" value="UniProtKB-KW"/>
</dbReference>
<dbReference type="SUPFAM" id="SSF55729">
    <property type="entry name" value="Acyl-CoA N-acyltransferases (Nat)"/>
    <property type="match status" value="1"/>
</dbReference>